<keyword evidence="2" id="KW-1185">Reference proteome</keyword>
<protein>
    <submittedName>
        <fullName evidence="1">Uncharacterized protein</fullName>
    </submittedName>
</protein>
<comment type="caution">
    <text evidence="1">The sequence shown here is derived from an EMBL/GenBank/DDBJ whole genome shotgun (WGS) entry which is preliminary data.</text>
</comment>
<evidence type="ECO:0000313" key="2">
    <source>
        <dbReference type="Proteomes" id="UP001055879"/>
    </source>
</evidence>
<proteinExistence type="predicted"/>
<reference evidence="1 2" key="2">
    <citation type="journal article" date="2022" name="Mol. Ecol. Resour.">
        <title>The genomes of chicory, endive, great burdock and yacon provide insights into Asteraceae paleo-polyploidization history and plant inulin production.</title>
        <authorList>
            <person name="Fan W."/>
            <person name="Wang S."/>
            <person name="Wang H."/>
            <person name="Wang A."/>
            <person name="Jiang F."/>
            <person name="Liu H."/>
            <person name="Zhao H."/>
            <person name="Xu D."/>
            <person name="Zhang Y."/>
        </authorList>
    </citation>
    <scope>NUCLEOTIDE SEQUENCE [LARGE SCALE GENOMIC DNA]</scope>
    <source>
        <strain evidence="2">cv. Niubang</strain>
    </source>
</reference>
<dbReference type="EMBL" id="CM042060">
    <property type="protein sequence ID" value="KAI3678182.1"/>
    <property type="molecule type" value="Genomic_DNA"/>
</dbReference>
<evidence type="ECO:0000313" key="1">
    <source>
        <dbReference type="EMBL" id="KAI3678182.1"/>
    </source>
</evidence>
<reference evidence="2" key="1">
    <citation type="journal article" date="2022" name="Mol. Ecol. Resour.">
        <title>The genomes of chicory, endive, great burdock and yacon provide insights into Asteraceae palaeo-polyploidization history and plant inulin production.</title>
        <authorList>
            <person name="Fan W."/>
            <person name="Wang S."/>
            <person name="Wang H."/>
            <person name="Wang A."/>
            <person name="Jiang F."/>
            <person name="Liu H."/>
            <person name="Zhao H."/>
            <person name="Xu D."/>
            <person name="Zhang Y."/>
        </authorList>
    </citation>
    <scope>NUCLEOTIDE SEQUENCE [LARGE SCALE GENOMIC DNA]</scope>
    <source>
        <strain evidence="2">cv. Niubang</strain>
    </source>
</reference>
<accession>A0ACB8Y316</accession>
<organism evidence="1 2">
    <name type="scientific">Arctium lappa</name>
    <name type="common">Greater burdock</name>
    <name type="synonym">Lappa major</name>
    <dbReference type="NCBI Taxonomy" id="4217"/>
    <lineage>
        <taxon>Eukaryota</taxon>
        <taxon>Viridiplantae</taxon>
        <taxon>Streptophyta</taxon>
        <taxon>Embryophyta</taxon>
        <taxon>Tracheophyta</taxon>
        <taxon>Spermatophyta</taxon>
        <taxon>Magnoliopsida</taxon>
        <taxon>eudicotyledons</taxon>
        <taxon>Gunneridae</taxon>
        <taxon>Pentapetalae</taxon>
        <taxon>asterids</taxon>
        <taxon>campanulids</taxon>
        <taxon>Asterales</taxon>
        <taxon>Asteraceae</taxon>
        <taxon>Carduoideae</taxon>
        <taxon>Cardueae</taxon>
        <taxon>Arctiinae</taxon>
        <taxon>Arctium</taxon>
    </lineage>
</organism>
<gene>
    <name evidence="1" type="ORF">L6452_37466</name>
</gene>
<sequence length="207" mass="22022">MSTEVGLPECIQLSIAGWKNLTWGIAETSLLHYQFKRSAGVIHGIDRAGAVPNQRFQLGLIQGVKGAGAVPSEEVQQGGFQGVKDDGTKQGVQEVKPFVSSSKQGVQSSYAHVAGKPVEKSDKGKRDKAAGGSVGQQETGGALYDSTLEWAGTVLLILCLCNDCSLLVSISNFAKKTRWPFKLNNPLVMKGEFISDVKDVGLEDCGP</sequence>
<name>A0ACB8Y316_ARCLA</name>
<dbReference type="Proteomes" id="UP001055879">
    <property type="component" value="Linkage Group LG14"/>
</dbReference>